<evidence type="ECO:0000313" key="8">
    <source>
        <dbReference type="Proteomes" id="UP001497493"/>
    </source>
</evidence>
<evidence type="ECO:0000256" key="4">
    <source>
        <dbReference type="PROSITE-ProRule" id="PRU00433"/>
    </source>
</evidence>
<dbReference type="InterPro" id="IPR009056">
    <property type="entry name" value="Cyt_c-like_dom"/>
</dbReference>
<reference evidence="7 8" key="1">
    <citation type="submission" date="2024-04" db="EMBL/GenBank/DDBJ databases">
        <authorList>
            <person name="Cremers G."/>
        </authorList>
    </citation>
    <scope>NUCLEOTIDE SEQUENCE [LARGE SCALE GENOMIC DNA]</scope>
    <source>
        <strain evidence="7">MeCH1-AG</strain>
    </source>
</reference>
<dbReference type="SUPFAM" id="SSF46626">
    <property type="entry name" value="Cytochrome c"/>
    <property type="match status" value="1"/>
</dbReference>
<evidence type="ECO:0000256" key="5">
    <source>
        <dbReference type="SAM" id="MobiDB-lite"/>
    </source>
</evidence>
<dbReference type="Gene3D" id="1.10.760.10">
    <property type="entry name" value="Cytochrome c-like domain"/>
    <property type="match status" value="1"/>
</dbReference>
<dbReference type="PANTHER" id="PTHR40394">
    <property type="entry name" value="LIPOPROTEIN-RELATED"/>
    <property type="match status" value="1"/>
</dbReference>
<evidence type="ECO:0000313" key="7">
    <source>
        <dbReference type="EMBL" id="CAL1239410.1"/>
    </source>
</evidence>
<dbReference type="PROSITE" id="PS51007">
    <property type="entry name" value="CYTC"/>
    <property type="match status" value="1"/>
</dbReference>
<dbReference type="EMBL" id="OZ026884">
    <property type="protein sequence ID" value="CAL1239410.1"/>
    <property type="molecule type" value="Genomic_DNA"/>
</dbReference>
<evidence type="ECO:0000256" key="3">
    <source>
        <dbReference type="ARBA" id="ARBA00023004"/>
    </source>
</evidence>
<organism evidence="7 8">
    <name type="scientific">Candidatus Methylocalor cossyra</name>
    <dbReference type="NCBI Taxonomy" id="3108543"/>
    <lineage>
        <taxon>Bacteria</taxon>
        <taxon>Pseudomonadati</taxon>
        <taxon>Pseudomonadota</taxon>
        <taxon>Gammaproteobacteria</taxon>
        <taxon>Methylococcales</taxon>
        <taxon>Methylococcaceae</taxon>
        <taxon>Candidatus Methylocalor</taxon>
    </lineage>
</organism>
<dbReference type="InterPro" id="IPR036909">
    <property type="entry name" value="Cyt_c-like_dom_sf"/>
</dbReference>
<accession>A0ABP1C850</accession>
<sequence>MGWSERLPALALALLLAACERDMADQRKYQPLEAASIFPNGQSAQLPPEGTVARETALELSEDRPPGPPTLDRLQRGRERYDIFCAPCHGRVGDGRGMVPERGFPAPPSYHSERLRSAPDRHFYEVMSRGFGAMYPYADRIAPEDRWAIVAYIRALQLSQHATLKDAREAGVAEPLERQP</sequence>
<keyword evidence="3 4" id="KW-0408">Iron</keyword>
<dbReference type="PANTHER" id="PTHR40394:SF2">
    <property type="entry name" value="QUINOL:CYTOCHROME C OXIDOREDUCTASE MEMBRANE PROTEIN"/>
    <property type="match status" value="1"/>
</dbReference>
<gene>
    <name evidence="7" type="ORF">MECH1_V1_0634</name>
</gene>
<keyword evidence="1 4" id="KW-0349">Heme</keyword>
<proteinExistence type="predicted"/>
<keyword evidence="8" id="KW-1185">Reference proteome</keyword>
<evidence type="ECO:0000259" key="6">
    <source>
        <dbReference type="PROSITE" id="PS51007"/>
    </source>
</evidence>
<feature type="domain" description="Cytochrome c" evidence="6">
    <location>
        <begin position="72"/>
        <end position="157"/>
    </location>
</feature>
<keyword evidence="2 4" id="KW-0479">Metal-binding</keyword>
<evidence type="ECO:0000256" key="1">
    <source>
        <dbReference type="ARBA" id="ARBA00022617"/>
    </source>
</evidence>
<dbReference type="Proteomes" id="UP001497493">
    <property type="component" value="Chromosome"/>
</dbReference>
<protein>
    <submittedName>
        <fullName evidence="7">ABC-type Fe3+ transport system protein Molybdenum transport protein</fullName>
    </submittedName>
</protein>
<name>A0ABP1C850_9GAMM</name>
<dbReference type="Pfam" id="PF13442">
    <property type="entry name" value="Cytochrome_CBB3"/>
    <property type="match status" value="1"/>
</dbReference>
<evidence type="ECO:0000256" key="2">
    <source>
        <dbReference type="ARBA" id="ARBA00022723"/>
    </source>
</evidence>
<dbReference type="RefSeq" id="WP_348758969.1">
    <property type="nucleotide sequence ID" value="NZ_OZ026884.1"/>
</dbReference>
<feature type="region of interest" description="Disordered" evidence="5">
    <location>
        <begin position="39"/>
        <end position="73"/>
    </location>
</feature>
<dbReference type="PROSITE" id="PS51257">
    <property type="entry name" value="PROKAR_LIPOPROTEIN"/>
    <property type="match status" value="1"/>
</dbReference>